<proteinExistence type="predicted"/>
<sequence>MVKHGSGVIKKILKDHFDGFWRLHHDRFPKEYQGDVQEAVEKAIKCGTTDIGFAKYECLGCEGEPKPVFVGFTCKSRFCHRCGKKYTDDWSDKQEEMIFDVPHRHMVFTIPKEIRSVFFLDRKKLNELSKQVAEVFHFYYQRKSKKRDLKVGIITVIHTFGRDLKWNPHIHALVTEGALDKNKEWVPSEFIPYEYLRKIMAKGSNGCNKRVVPN</sequence>
<dbReference type="PANTHER" id="PTHR37023:SF1">
    <property type="entry name" value="ISSOD25 TRANSPOSASE TNPA_ISSOD25"/>
    <property type="match status" value="1"/>
</dbReference>
<evidence type="ECO:0000313" key="8">
    <source>
        <dbReference type="Proteomes" id="UP000784880"/>
    </source>
</evidence>
<accession>A0ABS6JFS2</accession>
<gene>
    <name evidence="3" type="ORF">KS419_06470</name>
    <name evidence="4" type="ORF">KS419_11660</name>
    <name evidence="5" type="ORF">KS419_12165</name>
    <name evidence="6" type="ORF">KS419_22870</name>
    <name evidence="7" type="ORF">KS419_22940</name>
</gene>
<dbReference type="PANTHER" id="PTHR37023">
    <property type="entry name" value="TRANSPOSASE"/>
    <property type="match status" value="1"/>
</dbReference>
<evidence type="ECO:0000259" key="2">
    <source>
        <dbReference type="Pfam" id="PF14319"/>
    </source>
</evidence>
<feature type="domain" description="Transposase zinc-binding" evidence="2">
    <location>
        <begin position="14"/>
        <end position="110"/>
    </location>
</feature>
<dbReference type="Proteomes" id="UP000784880">
    <property type="component" value="Unassembled WGS sequence"/>
</dbReference>
<dbReference type="RefSeq" id="WP_217065250.1">
    <property type="nucleotide sequence ID" value="NZ_JAHQCS010000068.1"/>
</dbReference>
<reference evidence="5 8" key="1">
    <citation type="submission" date="2021-06" db="EMBL/GenBank/DDBJ databases">
        <title>Bacillus sp. RD4P76, an endophyte from a halophyte.</title>
        <authorList>
            <person name="Sun J.-Q."/>
        </authorList>
    </citation>
    <scope>NUCLEOTIDE SEQUENCE [LARGE SCALE GENOMIC DNA]</scope>
    <source>
        <strain evidence="5 8">CGMCC 1.15917</strain>
    </source>
</reference>
<feature type="domain" description="Transposase IS801/IS1294" evidence="1">
    <location>
        <begin position="152"/>
        <end position="196"/>
    </location>
</feature>
<evidence type="ECO:0000313" key="5">
    <source>
        <dbReference type="EMBL" id="MBU9712498.1"/>
    </source>
</evidence>
<evidence type="ECO:0000313" key="6">
    <source>
        <dbReference type="EMBL" id="MBU9714591.1"/>
    </source>
</evidence>
<protein>
    <submittedName>
        <fullName evidence="5">Transposase zinc-binding domain-containing protein</fullName>
    </submittedName>
</protein>
<evidence type="ECO:0000313" key="4">
    <source>
        <dbReference type="EMBL" id="MBU9712397.1"/>
    </source>
</evidence>
<organism evidence="5 8">
    <name type="scientific">Evansella tamaricis</name>
    <dbReference type="NCBI Taxonomy" id="2069301"/>
    <lineage>
        <taxon>Bacteria</taxon>
        <taxon>Bacillati</taxon>
        <taxon>Bacillota</taxon>
        <taxon>Bacilli</taxon>
        <taxon>Bacillales</taxon>
        <taxon>Bacillaceae</taxon>
        <taxon>Evansella</taxon>
    </lineage>
</organism>
<evidence type="ECO:0000313" key="3">
    <source>
        <dbReference type="EMBL" id="MBU9711371.1"/>
    </source>
</evidence>
<comment type="caution">
    <text evidence="5">The sequence shown here is derived from an EMBL/GenBank/DDBJ whole genome shotgun (WGS) entry which is preliminary data.</text>
</comment>
<dbReference type="InterPro" id="IPR026889">
    <property type="entry name" value="Zn_Tnp"/>
</dbReference>
<dbReference type="InterPro" id="IPR007069">
    <property type="entry name" value="Transposase_32"/>
</dbReference>
<dbReference type="EMBL" id="JAHQCS010000098">
    <property type="protein sequence ID" value="MBU9712397.1"/>
    <property type="molecule type" value="Genomic_DNA"/>
</dbReference>
<dbReference type="Pfam" id="PF04986">
    <property type="entry name" value="Y2_Tnp"/>
    <property type="match status" value="1"/>
</dbReference>
<dbReference type="EMBL" id="JAHQCS010000100">
    <property type="protein sequence ID" value="MBU9712498.1"/>
    <property type="molecule type" value="Genomic_DNA"/>
</dbReference>
<keyword evidence="8" id="KW-1185">Reference proteome</keyword>
<dbReference type="EMBL" id="JAHQCS010000180">
    <property type="protein sequence ID" value="MBU9714591.1"/>
    <property type="molecule type" value="Genomic_DNA"/>
</dbReference>
<evidence type="ECO:0000259" key="1">
    <source>
        <dbReference type="Pfam" id="PF04986"/>
    </source>
</evidence>
<dbReference type="Pfam" id="PF14319">
    <property type="entry name" value="Zn_Tnp_IS91"/>
    <property type="match status" value="1"/>
</dbReference>
<evidence type="ECO:0000313" key="7">
    <source>
        <dbReference type="EMBL" id="MBU9714605.1"/>
    </source>
</evidence>
<dbReference type="EMBL" id="JAHQCS010000181">
    <property type="protein sequence ID" value="MBU9714605.1"/>
    <property type="molecule type" value="Genomic_DNA"/>
</dbReference>
<dbReference type="EMBL" id="JAHQCS010000068">
    <property type="protein sequence ID" value="MBU9711371.1"/>
    <property type="molecule type" value="Genomic_DNA"/>
</dbReference>
<name>A0ABS6JFS2_9BACI</name>